<protein>
    <recommendedName>
        <fullName evidence="4">Methyltransferase domain-containing protein</fullName>
    </recommendedName>
</protein>
<dbReference type="Proteomes" id="UP000177478">
    <property type="component" value="Unassembled WGS sequence"/>
</dbReference>
<keyword evidence="1" id="KW-1133">Transmembrane helix</keyword>
<dbReference type="Gene3D" id="3.40.50.150">
    <property type="entry name" value="Vaccinia Virus protein VP39"/>
    <property type="match status" value="1"/>
</dbReference>
<gene>
    <name evidence="2" type="ORF">A3F25_01540</name>
</gene>
<dbReference type="SUPFAM" id="SSF53335">
    <property type="entry name" value="S-adenosyl-L-methionine-dependent methyltransferases"/>
    <property type="match status" value="1"/>
</dbReference>
<dbReference type="AlphaFoldDB" id="A0A1F8G4C5"/>
<evidence type="ECO:0008006" key="4">
    <source>
        <dbReference type="Google" id="ProtNLM"/>
    </source>
</evidence>
<dbReference type="EMBL" id="MGKD01000020">
    <property type="protein sequence ID" value="OGN19379.1"/>
    <property type="molecule type" value="Genomic_DNA"/>
</dbReference>
<dbReference type="InterPro" id="IPR029063">
    <property type="entry name" value="SAM-dependent_MTases_sf"/>
</dbReference>
<dbReference type="Pfam" id="PF13578">
    <property type="entry name" value="Methyltransf_24"/>
    <property type="match status" value="1"/>
</dbReference>
<accession>A0A1F8G4C5</accession>
<proteinExistence type="predicted"/>
<feature type="transmembrane region" description="Helical" evidence="1">
    <location>
        <begin position="203"/>
        <end position="222"/>
    </location>
</feature>
<name>A0A1F8G4C5_9BACT</name>
<evidence type="ECO:0000313" key="2">
    <source>
        <dbReference type="EMBL" id="OGN19379.1"/>
    </source>
</evidence>
<comment type="caution">
    <text evidence="2">The sequence shown here is derived from an EMBL/GenBank/DDBJ whole genome shotgun (WGS) entry which is preliminary data.</text>
</comment>
<keyword evidence="1" id="KW-0812">Transmembrane</keyword>
<reference evidence="2 3" key="1">
    <citation type="journal article" date="2016" name="Nat. Commun.">
        <title>Thousands of microbial genomes shed light on interconnected biogeochemical processes in an aquifer system.</title>
        <authorList>
            <person name="Anantharaman K."/>
            <person name="Brown C.T."/>
            <person name="Hug L.A."/>
            <person name="Sharon I."/>
            <person name="Castelle C.J."/>
            <person name="Probst A.J."/>
            <person name="Thomas B.C."/>
            <person name="Singh A."/>
            <person name="Wilkins M.J."/>
            <person name="Karaoz U."/>
            <person name="Brodie E.L."/>
            <person name="Williams K.H."/>
            <person name="Hubbard S.S."/>
            <person name="Banfield J.F."/>
        </authorList>
    </citation>
    <scope>NUCLEOTIDE SEQUENCE [LARGE SCALE GENOMIC DNA]</scope>
</reference>
<organism evidence="2 3">
    <name type="scientific">Candidatus Yanofskybacteria bacterium RIFCSPHIGHO2_12_FULL_45_19b</name>
    <dbReference type="NCBI Taxonomy" id="1802689"/>
    <lineage>
        <taxon>Bacteria</taxon>
        <taxon>Candidatus Yanofskyibacteriota</taxon>
    </lineage>
</organism>
<evidence type="ECO:0000313" key="3">
    <source>
        <dbReference type="Proteomes" id="UP000177478"/>
    </source>
</evidence>
<sequence>MFDFKKATENVGGWLTRAEGLFLYNTAKKVKAENVIVEIGSWKGRSAICLGNGSKDGNKAKIFAIDPHVGSPEHQKRFRKIDTFEEFRQNIDRAGVAHYIEPVRDTSENAAENFKHQVELVFIDGHHGYKFVKLDFNLWFPKVVNGGILAFHDSWHLHFAGPYLVTAILLLTSSRIKNPQLVDTITCFEKVEKNSAVHRLENIGFLIYRALFGIIGFFKLILYGRKAI</sequence>
<dbReference type="STRING" id="1802689.A3F25_01540"/>
<evidence type="ECO:0000256" key="1">
    <source>
        <dbReference type="SAM" id="Phobius"/>
    </source>
</evidence>
<keyword evidence="1" id="KW-0472">Membrane</keyword>